<proteinExistence type="predicted"/>
<dbReference type="STRING" id="1399147.P618_200580"/>
<evidence type="ECO:0000313" key="2">
    <source>
        <dbReference type="Proteomes" id="UP000019112"/>
    </source>
</evidence>
<name>W6TE45_HOLOB</name>
<keyword evidence="2" id="KW-1185">Reference proteome</keyword>
<dbReference type="eggNOG" id="ENOG5030I66">
    <property type="taxonomic scope" value="Bacteria"/>
</dbReference>
<accession>W6TE45</accession>
<dbReference type="Proteomes" id="UP000019112">
    <property type="component" value="Unassembled WGS sequence"/>
</dbReference>
<dbReference type="OrthoDB" id="9180614at2"/>
<sequence length="76" mass="9100">MALKYIREYHIYFHVSQSYRIRKSSCYKGIKWVEETLYQDLDFALPGHKALLKSDMKYDVILIYATEMPIEHPKKG</sequence>
<comment type="caution">
    <text evidence="1">The sequence shown here is derived from an EMBL/GenBank/DDBJ whole genome shotgun (WGS) entry which is preliminary data.</text>
</comment>
<dbReference type="AlphaFoldDB" id="W6TE45"/>
<reference evidence="1 2" key="1">
    <citation type="journal article" date="2014" name="FEMS Microbiol. Lett.">
        <title>Draft genome sequences of three Holospora species (Holospora obtusa, Holospora undulata, and Holospora elegans), endonuclear symbiotic bacteria of the ciliate Paramecium caudatum.</title>
        <authorList>
            <person name="Dohra H."/>
            <person name="Tanaka K."/>
            <person name="Suzuki T."/>
            <person name="Fujishima M."/>
            <person name="Suzuki H."/>
        </authorList>
    </citation>
    <scope>NUCLEOTIDE SEQUENCE [LARGE SCALE GENOMIC DNA]</scope>
    <source>
        <strain evidence="1 2">F1</strain>
    </source>
</reference>
<dbReference type="EMBL" id="AWTR02000059">
    <property type="protein sequence ID" value="ETZ07186.1"/>
    <property type="molecule type" value="Genomic_DNA"/>
</dbReference>
<evidence type="ECO:0000313" key="1">
    <source>
        <dbReference type="EMBL" id="ETZ07186.1"/>
    </source>
</evidence>
<organism evidence="1 2">
    <name type="scientific">Holospora obtusa F1</name>
    <dbReference type="NCBI Taxonomy" id="1399147"/>
    <lineage>
        <taxon>Bacteria</taxon>
        <taxon>Pseudomonadati</taxon>
        <taxon>Pseudomonadota</taxon>
        <taxon>Alphaproteobacteria</taxon>
        <taxon>Holosporales</taxon>
        <taxon>Holosporaceae</taxon>
        <taxon>Holospora</taxon>
    </lineage>
</organism>
<gene>
    <name evidence="1" type="ORF">P618_200580</name>
</gene>
<protein>
    <submittedName>
        <fullName evidence="1">Transposase for insertion sequence element IS702</fullName>
    </submittedName>
</protein>